<accession>A0A0E9TPI9</accession>
<reference evidence="1" key="2">
    <citation type="journal article" date="2015" name="Fish Shellfish Immunol.">
        <title>Early steps in the European eel (Anguilla anguilla)-Vibrio vulnificus interaction in the gills: Role of the RtxA13 toxin.</title>
        <authorList>
            <person name="Callol A."/>
            <person name="Pajuelo D."/>
            <person name="Ebbesson L."/>
            <person name="Teles M."/>
            <person name="MacKenzie S."/>
            <person name="Amaro C."/>
        </authorList>
    </citation>
    <scope>NUCLEOTIDE SEQUENCE</scope>
</reference>
<name>A0A0E9TPI9_ANGAN</name>
<dbReference type="EMBL" id="GBXM01053924">
    <property type="protein sequence ID" value="JAH54653.1"/>
    <property type="molecule type" value="Transcribed_RNA"/>
</dbReference>
<protein>
    <submittedName>
        <fullName evidence="1">Uncharacterized protein</fullName>
    </submittedName>
</protein>
<proteinExistence type="predicted"/>
<dbReference type="AlphaFoldDB" id="A0A0E9TPI9"/>
<reference evidence="1" key="1">
    <citation type="submission" date="2014-11" db="EMBL/GenBank/DDBJ databases">
        <authorList>
            <person name="Amaro Gonzalez C."/>
        </authorList>
    </citation>
    <scope>NUCLEOTIDE SEQUENCE</scope>
</reference>
<evidence type="ECO:0000313" key="1">
    <source>
        <dbReference type="EMBL" id="JAH54653.1"/>
    </source>
</evidence>
<organism evidence="1">
    <name type="scientific">Anguilla anguilla</name>
    <name type="common">European freshwater eel</name>
    <name type="synonym">Muraena anguilla</name>
    <dbReference type="NCBI Taxonomy" id="7936"/>
    <lineage>
        <taxon>Eukaryota</taxon>
        <taxon>Metazoa</taxon>
        <taxon>Chordata</taxon>
        <taxon>Craniata</taxon>
        <taxon>Vertebrata</taxon>
        <taxon>Euteleostomi</taxon>
        <taxon>Actinopterygii</taxon>
        <taxon>Neopterygii</taxon>
        <taxon>Teleostei</taxon>
        <taxon>Anguilliformes</taxon>
        <taxon>Anguillidae</taxon>
        <taxon>Anguilla</taxon>
    </lineage>
</organism>
<sequence length="53" mass="5920">MSATLHRIASIDLKLPYIMEIKIKKSSSASHILYAITCLNVFIASLQPNEVVF</sequence>